<protein>
    <submittedName>
        <fullName evidence="2">Uncharacterized protein</fullName>
    </submittedName>
</protein>
<feature type="region of interest" description="Disordered" evidence="1">
    <location>
        <begin position="1"/>
        <end position="21"/>
    </location>
</feature>
<sequence length="201" mass="21831">MEQMGVPRSRAAARGGAPRPLSAAGRRACFKLAPPRLCSTTYTAATRHALSTLVASTSRQHVYAPESHWYGKPIDQFKLSRYLRASGPQYGASAVTVLVTAGHGSEQLALGQAHRSEIKKIVGSSRVGCVQPLSLFYSDASADGVEEKSLVPRSRSRARLRRNATMSHAFLCVQPAFIDLKNVITSIFDICYIYGLHAQRG</sequence>
<dbReference type="Proteomes" id="UP000299102">
    <property type="component" value="Unassembled WGS sequence"/>
</dbReference>
<feature type="compositionally biased region" description="Low complexity" evidence="1">
    <location>
        <begin position="7"/>
        <end position="21"/>
    </location>
</feature>
<name>A0A4C1ULR8_EUMVA</name>
<reference evidence="2 3" key="1">
    <citation type="journal article" date="2019" name="Commun. Biol.">
        <title>The bagworm genome reveals a unique fibroin gene that provides high tensile strength.</title>
        <authorList>
            <person name="Kono N."/>
            <person name="Nakamura H."/>
            <person name="Ohtoshi R."/>
            <person name="Tomita M."/>
            <person name="Numata K."/>
            <person name="Arakawa K."/>
        </authorList>
    </citation>
    <scope>NUCLEOTIDE SEQUENCE [LARGE SCALE GENOMIC DNA]</scope>
</reference>
<evidence type="ECO:0000313" key="3">
    <source>
        <dbReference type="Proteomes" id="UP000299102"/>
    </source>
</evidence>
<comment type="caution">
    <text evidence="2">The sequence shown here is derived from an EMBL/GenBank/DDBJ whole genome shotgun (WGS) entry which is preliminary data.</text>
</comment>
<accession>A0A4C1ULR8</accession>
<evidence type="ECO:0000313" key="2">
    <source>
        <dbReference type="EMBL" id="GBP27269.1"/>
    </source>
</evidence>
<proteinExistence type="predicted"/>
<organism evidence="2 3">
    <name type="scientific">Eumeta variegata</name>
    <name type="common">Bagworm moth</name>
    <name type="synonym">Eumeta japonica</name>
    <dbReference type="NCBI Taxonomy" id="151549"/>
    <lineage>
        <taxon>Eukaryota</taxon>
        <taxon>Metazoa</taxon>
        <taxon>Ecdysozoa</taxon>
        <taxon>Arthropoda</taxon>
        <taxon>Hexapoda</taxon>
        <taxon>Insecta</taxon>
        <taxon>Pterygota</taxon>
        <taxon>Neoptera</taxon>
        <taxon>Endopterygota</taxon>
        <taxon>Lepidoptera</taxon>
        <taxon>Glossata</taxon>
        <taxon>Ditrysia</taxon>
        <taxon>Tineoidea</taxon>
        <taxon>Psychidae</taxon>
        <taxon>Oiketicinae</taxon>
        <taxon>Eumeta</taxon>
    </lineage>
</organism>
<dbReference type="OrthoDB" id="10070851at2759"/>
<dbReference type="AlphaFoldDB" id="A0A4C1ULR8"/>
<evidence type="ECO:0000256" key="1">
    <source>
        <dbReference type="SAM" id="MobiDB-lite"/>
    </source>
</evidence>
<gene>
    <name evidence="2" type="ORF">EVAR_77283_1</name>
</gene>
<keyword evidence="3" id="KW-1185">Reference proteome</keyword>
<dbReference type="EMBL" id="BGZK01000191">
    <property type="protein sequence ID" value="GBP27269.1"/>
    <property type="molecule type" value="Genomic_DNA"/>
</dbReference>